<organism evidence="2 3">
    <name type="scientific">Prorocentrum cordatum</name>
    <dbReference type="NCBI Taxonomy" id="2364126"/>
    <lineage>
        <taxon>Eukaryota</taxon>
        <taxon>Sar</taxon>
        <taxon>Alveolata</taxon>
        <taxon>Dinophyceae</taxon>
        <taxon>Prorocentrales</taxon>
        <taxon>Prorocentraceae</taxon>
        <taxon>Prorocentrum</taxon>
    </lineage>
</organism>
<evidence type="ECO:0000256" key="1">
    <source>
        <dbReference type="SAM" id="MobiDB-lite"/>
    </source>
</evidence>
<dbReference type="Proteomes" id="UP001189429">
    <property type="component" value="Unassembled WGS sequence"/>
</dbReference>
<comment type="caution">
    <text evidence="2">The sequence shown here is derived from an EMBL/GenBank/DDBJ whole genome shotgun (WGS) entry which is preliminary data.</text>
</comment>
<accession>A0ABN9YD28</accession>
<dbReference type="EMBL" id="CAUYUJ010022448">
    <property type="protein sequence ID" value="CAK0910698.1"/>
    <property type="molecule type" value="Genomic_DNA"/>
</dbReference>
<name>A0ABN9YD28_9DINO</name>
<feature type="region of interest" description="Disordered" evidence="1">
    <location>
        <begin position="403"/>
        <end position="456"/>
    </location>
</feature>
<feature type="region of interest" description="Disordered" evidence="1">
    <location>
        <begin position="1"/>
        <end position="39"/>
    </location>
</feature>
<keyword evidence="3" id="KW-1185">Reference proteome</keyword>
<evidence type="ECO:0000313" key="2">
    <source>
        <dbReference type="EMBL" id="CAK0910698.1"/>
    </source>
</evidence>
<feature type="compositionally biased region" description="Basic and acidic residues" evidence="1">
    <location>
        <begin position="1"/>
        <end position="15"/>
    </location>
</feature>
<sequence length="515" mass="56090">MAKAAAKREAIESMRDGLGQQMAVKAQRLRGEEAARAQERRCVDLSAAELEKAALAERIARRQHYSDQFNAALQEAESRKAQTKARKDAEVADMRRRIAEANNKDRGPRPGEPGARHAPLPGRGRAAGGGANSQMYNRLVAEPELAQMRAEAARLDRDEADADWSWLHPPAHVHAEYGITHKPVHAIRQGSDQPEDQGDLGQGRGVSSGWQSSSTSCGRDGDQPRFHGASVKDASKGHPCKPQRDSQRTFRDTMGMVRLRDDTTHGAGKGSGPLRYAMALVDAMLQRLRQRAARLPQCRGLKPGNGGGSQCRAIGHARHARRPANATSIAKMRNHSAGTATSEIAVGPRRTVKGISALDGMISWRVAVASSCDSGVNVHAAAMATPAAQGAPPAADAEAIAEEKKKRKKEDAKIFFEQKKKQKQEEKEKRDAAIARGELPPEPEKPKAAPLKEPPLLFPHAQALHSTFWDPSADPDALRAVVQELLAARRQLAAETEERSRRGTTYLSRRGERRC</sequence>
<feature type="compositionally biased region" description="Low complexity" evidence="1">
    <location>
        <begin position="207"/>
        <end position="218"/>
    </location>
</feature>
<feature type="compositionally biased region" description="Basic and acidic residues" evidence="1">
    <location>
        <begin position="99"/>
        <end position="109"/>
    </location>
</feature>
<feature type="region of interest" description="Disordered" evidence="1">
    <location>
        <begin position="99"/>
        <end position="131"/>
    </location>
</feature>
<proteinExistence type="predicted"/>
<evidence type="ECO:0000313" key="3">
    <source>
        <dbReference type="Proteomes" id="UP001189429"/>
    </source>
</evidence>
<gene>
    <name evidence="2" type="ORF">PCOR1329_LOCUS84812</name>
</gene>
<protein>
    <submittedName>
        <fullName evidence="2">Uncharacterized protein</fullName>
    </submittedName>
</protein>
<feature type="compositionally biased region" description="Basic and acidic residues" evidence="1">
    <location>
        <begin position="403"/>
        <end position="433"/>
    </location>
</feature>
<feature type="region of interest" description="Disordered" evidence="1">
    <location>
        <begin position="491"/>
        <end position="515"/>
    </location>
</feature>
<feature type="compositionally biased region" description="Basic and acidic residues" evidence="1">
    <location>
        <begin position="242"/>
        <end position="251"/>
    </location>
</feature>
<feature type="compositionally biased region" description="Basic and acidic residues" evidence="1">
    <location>
        <begin position="29"/>
        <end position="39"/>
    </location>
</feature>
<feature type="region of interest" description="Disordered" evidence="1">
    <location>
        <begin position="189"/>
        <end position="255"/>
    </location>
</feature>
<reference evidence="2" key="1">
    <citation type="submission" date="2023-10" db="EMBL/GenBank/DDBJ databases">
        <authorList>
            <person name="Chen Y."/>
            <person name="Shah S."/>
            <person name="Dougan E. K."/>
            <person name="Thang M."/>
            <person name="Chan C."/>
        </authorList>
    </citation>
    <scope>NUCLEOTIDE SEQUENCE [LARGE SCALE GENOMIC DNA]</scope>
</reference>